<dbReference type="EMBL" id="JAOAOG010000158">
    <property type="protein sequence ID" value="KAJ6244703.1"/>
    <property type="molecule type" value="Genomic_DNA"/>
</dbReference>
<evidence type="ECO:0000313" key="3">
    <source>
        <dbReference type="Proteomes" id="UP001150062"/>
    </source>
</evidence>
<protein>
    <submittedName>
        <fullName evidence="2">A-type inclusion protein</fullName>
    </submittedName>
</protein>
<organism evidence="2 3">
    <name type="scientific">Anaeramoeba flamelloides</name>
    <dbReference type="NCBI Taxonomy" id="1746091"/>
    <lineage>
        <taxon>Eukaryota</taxon>
        <taxon>Metamonada</taxon>
        <taxon>Anaeramoebidae</taxon>
        <taxon>Anaeramoeba</taxon>
    </lineage>
</organism>
<comment type="caution">
    <text evidence="2">The sequence shown here is derived from an EMBL/GenBank/DDBJ whole genome shotgun (WGS) entry which is preliminary data.</text>
</comment>
<name>A0ABQ8YJB9_9EUKA</name>
<evidence type="ECO:0000256" key="1">
    <source>
        <dbReference type="SAM" id="MobiDB-lite"/>
    </source>
</evidence>
<evidence type="ECO:0000313" key="2">
    <source>
        <dbReference type="EMBL" id="KAJ6244703.1"/>
    </source>
</evidence>
<keyword evidence="3" id="KW-1185">Reference proteome</keyword>
<accession>A0ABQ8YJB9</accession>
<reference evidence="2" key="1">
    <citation type="submission" date="2022-08" db="EMBL/GenBank/DDBJ databases">
        <title>Novel sulfate-reducing endosymbionts in the free-living metamonad Anaeramoeba.</title>
        <authorList>
            <person name="Jerlstrom-Hultqvist J."/>
            <person name="Cepicka I."/>
            <person name="Gallot-Lavallee L."/>
            <person name="Salas-Leiva D."/>
            <person name="Curtis B.A."/>
            <person name="Zahonova K."/>
            <person name="Pipaliya S."/>
            <person name="Dacks J."/>
            <person name="Roger A.J."/>
        </authorList>
    </citation>
    <scope>NUCLEOTIDE SEQUENCE</scope>
    <source>
        <strain evidence="2">Schooner1</strain>
    </source>
</reference>
<dbReference type="Proteomes" id="UP001150062">
    <property type="component" value="Unassembled WGS sequence"/>
</dbReference>
<sequence>MDLDEITKNQPKLLSKARKILVSFPQPGLYDKEPKEDFPKFIRFVKDLFEKDEGERGILKREIQKEFKQKEKEFQYPLSLCGCDVGDPIDYIYYRFGLMKKGKEYDNYILLKHIINKATEFIQGLETQGSKQREKIKKGMVDGILKKLEKQKKSLQRSLTDKNTENETQNKLDCLNLFDQDKLYCSENKNSKENEKDTEIEIKESQFEIEKEGKKESLGKKENIEKKKLIEKEKVMSQEKEKEKEKKKDNENDQGKEKEKEIEEIKESNQKENENENENEKENEKEKENENEEKIEKEKEKERLSLRKYEKEINQRICQILDERKKQLREKKKSLGQIKENLKNDKDYVNWKTVNNKLKHYFEKWVHVDYTLGNESKIIGDDFEKQSETLAIPIVIKRLNLKQDQYRVFSNVYWNNVDGEIDFVITDWLEEKVIALVECKSRLFDIAAGYRQSGPYRLSKGKNKIRIKKNILNVPGDTPCFIVTLIQEDRYNLGFESKLKERLTKIIFDFEKKWENEEIYNTLRNFCKGKISPLQWFDLYADEKLIVL</sequence>
<gene>
    <name evidence="2" type="ORF">M0813_20793</name>
</gene>
<feature type="region of interest" description="Disordered" evidence="1">
    <location>
        <begin position="235"/>
        <end position="301"/>
    </location>
</feature>
<proteinExistence type="predicted"/>